<dbReference type="Proteomes" id="UP000221837">
    <property type="component" value="Genome"/>
</dbReference>
<evidence type="ECO:0000256" key="1">
    <source>
        <dbReference type="SAM" id="MobiDB-lite"/>
    </source>
</evidence>
<feature type="compositionally biased region" description="Acidic residues" evidence="1">
    <location>
        <begin position="92"/>
        <end position="103"/>
    </location>
</feature>
<name>A0A1S6UB34_9CAUD</name>
<dbReference type="EMBL" id="KY630187">
    <property type="protein sequence ID" value="AQW88946.1"/>
    <property type="molecule type" value="Genomic_DNA"/>
</dbReference>
<protein>
    <submittedName>
        <fullName evidence="2">Uncharacterized protein</fullName>
    </submittedName>
</protein>
<sequence length="103" mass="11679">MKKIFVVPNGESYFGVSMVALTEDGDCIAGHLSSNTTWGRHDMGIGSDWKHDLYDKEYGAGQWELLYADDEVMDSEEFKLAVQRNHEKGEAAEQEETEDEETE</sequence>
<reference evidence="2" key="1">
    <citation type="submission" date="2017-02" db="EMBL/GenBank/DDBJ databases">
        <title>Genome sequence of Serratia marcescens phage BF.</title>
        <authorList>
            <person name="Casey E."/>
            <person name="Fitzgerald B."/>
            <person name="Mahony J."/>
            <person name="Lugli G."/>
            <person name="Ventura M."/>
            <person name="van Sinderen D."/>
        </authorList>
    </citation>
    <scope>NUCLEOTIDE SEQUENCE [LARGE SCALE GENOMIC DNA]</scope>
</reference>
<keyword evidence="3" id="KW-1185">Reference proteome</keyword>
<organism evidence="2 3">
    <name type="scientific">Serratia phage BF</name>
    <dbReference type="NCBI Taxonomy" id="1962671"/>
    <lineage>
        <taxon>Viruses</taxon>
        <taxon>Duplodnaviria</taxon>
        <taxon>Heunggongvirae</taxon>
        <taxon>Uroviricota</taxon>
        <taxon>Caudoviricetes</taxon>
        <taxon>Eneladusvirus</taxon>
        <taxon>Eneladusvirus BF</taxon>
    </lineage>
</organism>
<evidence type="ECO:0000313" key="3">
    <source>
        <dbReference type="Proteomes" id="UP000221837"/>
    </source>
</evidence>
<feature type="compositionally biased region" description="Basic and acidic residues" evidence="1">
    <location>
        <begin position="81"/>
        <end position="91"/>
    </location>
</feature>
<feature type="region of interest" description="Disordered" evidence="1">
    <location>
        <begin position="81"/>
        <end position="103"/>
    </location>
</feature>
<proteinExistence type="predicted"/>
<evidence type="ECO:0000313" key="2">
    <source>
        <dbReference type="EMBL" id="AQW88946.1"/>
    </source>
</evidence>
<gene>
    <name evidence="2" type="ORF">BF_0421</name>
</gene>
<dbReference type="OrthoDB" id="33379at10239"/>
<accession>A0A1S6UB34</accession>